<name>A0A0B2NPK8_GLYSO</name>
<dbReference type="Proteomes" id="UP000053555">
    <property type="component" value="Unassembled WGS sequence"/>
</dbReference>
<evidence type="ECO:0000313" key="1">
    <source>
        <dbReference type="EMBL" id="KHM98979.1"/>
    </source>
</evidence>
<reference evidence="1" key="1">
    <citation type="submission" date="2014-07" db="EMBL/GenBank/DDBJ databases">
        <title>Identification of a novel salt tolerance gene in wild soybean by whole-genome sequencing.</title>
        <authorList>
            <person name="Lam H.-M."/>
            <person name="Qi X."/>
            <person name="Li M.-W."/>
            <person name="Liu X."/>
            <person name="Xie M."/>
            <person name="Ni M."/>
            <person name="Xu X."/>
        </authorList>
    </citation>
    <scope>NUCLEOTIDE SEQUENCE [LARGE SCALE GENOMIC DNA]</scope>
    <source>
        <tissue evidence="1">Root</tissue>
    </source>
</reference>
<dbReference type="EMBL" id="KN672192">
    <property type="protein sequence ID" value="KHM98979.1"/>
    <property type="molecule type" value="Genomic_DNA"/>
</dbReference>
<protein>
    <submittedName>
        <fullName evidence="1">Uncharacterized protein</fullName>
    </submittedName>
</protein>
<accession>A0A0B2NPK8</accession>
<sequence length="140" mass="15382">MLKLLSTHLGKNMLLIAPTIHSVAYADDVVRVSVDKVINGDAEVPLSTSEIKYVSAIAPNKVTEDVQPVNDVAVDDPLDASLFVTCVYVNKIISDVQCWNIAILQLWTMYMDEWSNSLGHGSVYGFLEPQSILNAKDRCG</sequence>
<gene>
    <name evidence="1" type="ORF">glysoja_044009</name>
</gene>
<organism evidence="1">
    <name type="scientific">Glycine soja</name>
    <name type="common">Wild soybean</name>
    <dbReference type="NCBI Taxonomy" id="3848"/>
    <lineage>
        <taxon>Eukaryota</taxon>
        <taxon>Viridiplantae</taxon>
        <taxon>Streptophyta</taxon>
        <taxon>Embryophyta</taxon>
        <taxon>Tracheophyta</taxon>
        <taxon>Spermatophyta</taxon>
        <taxon>Magnoliopsida</taxon>
        <taxon>eudicotyledons</taxon>
        <taxon>Gunneridae</taxon>
        <taxon>Pentapetalae</taxon>
        <taxon>rosids</taxon>
        <taxon>fabids</taxon>
        <taxon>Fabales</taxon>
        <taxon>Fabaceae</taxon>
        <taxon>Papilionoideae</taxon>
        <taxon>50 kb inversion clade</taxon>
        <taxon>NPAAA clade</taxon>
        <taxon>indigoferoid/millettioid clade</taxon>
        <taxon>Phaseoleae</taxon>
        <taxon>Glycine</taxon>
        <taxon>Glycine subgen. Soja</taxon>
    </lineage>
</organism>
<dbReference type="AlphaFoldDB" id="A0A0B2NPK8"/>
<proteinExistence type="predicted"/>